<dbReference type="GO" id="GO:0019805">
    <property type="term" value="P:quinolinate biosynthetic process"/>
    <property type="evidence" value="ECO:0007669"/>
    <property type="project" value="UniProtKB-UniRule"/>
</dbReference>
<feature type="binding site" evidence="4">
    <location>
        <begin position="134"/>
        <end position="137"/>
    </location>
    <ligand>
        <name>pyridoxal 5'-phosphate</name>
        <dbReference type="ChEBI" id="CHEBI:597326"/>
    </ligand>
</feature>
<reference evidence="7 8" key="1">
    <citation type="submission" date="2017-12" db="EMBL/GenBank/DDBJ databases">
        <title>The draft genome sequence of Brumimicrobium saltpan LHR20.</title>
        <authorList>
            <person name="Do Z.-J."/>
            <person name="Luo H.-R."/>
        </authorList>
    </citation>
    <scope>NUCLEOTIDE SEQUENCE [LARGE SCALE GENOMIC DNA]</scope>
    <source>
        <strain evidence="7 8">LHR20</strain>
    </source>
</reference>
<feature type="modified residue" description="N6-(pyridoxal phosphate)lysine" evidence="4">
    <location>
        <position position="245"/>
    </location>
</feature>
<dbReference type="PANTHER" id="PTHR14084">
    <property type="entry name" value="KYNURENINASE"/>
    <property type="match status" value="1"/>
</dbReference>
<dbReference type="Gene3D" id="3.90.1150.10">
    <property type="entry name" value="Aspartate Aminotransferase, domain 1"/>
    <property type="match status" value="1"/>
</dbReference>
<dbReference type="OrthoDB" id="9812626at2"/>
<evidence type="ECO:0000256" key="6">
    <source>
        <dbReference type="PIRNR" id="PIRNR038800"/>
    </source>
</evidence>
<dbReference type="HAMAP" id="MF_01970">
    <property type="entry name" value="Kynureninase"/>
    <property type="match status" value="1"/>
</dbReference>
<dbReference type="SUPFAM" id="SSF53383">
    <property type="entry name" value="PLP-dependent transferases"/>
    <property type="match status" value="1"/>
</dbReference>
<dbReference type="GO" id="GO:0005737">
    <property type="term" value="C:cytoplasm"/>
    <property type="evidence" value="ECO:0007669"/>
    <property type="project" value="UniProtKB-UniRule"/>
</dbReference>
<dbReference type="GO" id="GO:0019441">
    <property type="term" value="P:L-tryptophan catabolic process to kynurenine"/>
    <property type="evidence" value="ECO:0007669"/>
    <property type="project" value="TreeGrafter"/>
</dbReference>
<dbReference type="PIRSF" id="PIRSF038800">
    <property type="entry name" value="KYNU"/>
    <property type="match status" value="1"/>
</dbReference>
<dbReference type="Proteomes" id="UP000236654">
    <property type="component" value="Unassembled WGS sequence"/>
</dbReference>
<keyword evidence="2 4" id="KW-0378">Hydrolase</keyword>
<evidence type="ECO:0000256" key="1">
    <source>
        <dbReference type="ARBA" id="ARBA00022642"/>
    </source>
</evidence>
<comment type="subunit">
    <text evidence="4 6">Homodimer.</text>
</comment>
<dbReference type="EMBL" id="PJNI01000001">
    <property type="protein sequence ID" value="PKR82006.1"/>
    <property type="molecule type" value="Genomic_DNA"/>
</dbReference>
<feature type="binding site" evidence="4">
    <location>
        <position position="244"/>
    </location>
    <ligand>
        <name>pyridoxal 5'-phosphate</name>
        <dbReference type="ChEBI" id="CHEBI:597326"/>
    </ligand>
</feature>
<proteinExistence type="inferred from homology"/>
<dbReference type="FunFam" id="3.40.640.10:FF:000031">
    <property type="entry name" value="Kynureninase"/>
    <property type="match status" value="1"/>
</dbReference>
<feature type="binding site" evidence="4">
    <location>
        <position position="219"/>
    </location>
    <ligand>
        <name>pyridoxal 5'-phosphate</name>
        <dbReference type="ChEBI" id="CHEBI:597326"/>
    </ligand>
</feature>
<feature type="binding site" evidence="4">
    <location>
        <position position="222"/>
    </location>
    <ligand>
        <name>pyridoxal 5'-phosphate</name>
        <dbReference type="ChEBI" id="CHEBI:597326"/>
    </ligand>
</feature>
<dbReference type="InterPro" id="IPR015424">
    <property type="entry name" value="PyrdxlP-dep_Trfase"/>
</dbReference>
<dbReference type="InterPro" id="IPR015421">
    <property type="entry name" value="PyrdxlP-dep_Trfase_major"/>
</dbReference>
<dbReference type="UniPathway" id="UPA00334">
    <property type="reaction ID" value="UER00455"/>
</dbReference>
<evidence type="ECO:0000313" key="8">
    <source>
        <dbReference type="Proteomes" id="UP000236654"/>
    </source>
</evidence>
<dbReference type="GO" id="GO:0030429">
    <property type="term" value="F:kynureninase activity"/>
    <property type="evidence" value="ECO:0007669"/>
    <property type="project" value="UniProtKB-UniRule"/>
</dbReference>
<dbReference type="GO" id="GO:0030170">
    <property type="term" value="F:pyridoxal phosphate binding"/>
    <property type="evidence" value="ECO:0007669"/>
    <property type="project" value="UniProtKB-UniRule"/>
</dbReference>
<dbReference type="Gene3D" id="3.40.640.10">
    <property type="entry name" value="Type I PLP-dependent aspartate aminotransferase-like (Major domain)"/>
    <property type="match status" value="1"/>
</dbReference>
<feature type="binding site" evidence="4">
    <location>
        <position position="107"/>
    </location>
    <ligand>
        <name>pyridoxal 5'-phosphate</name>
        <dbReference type="ChEBI" id="CHEBI:597326"/>
    </ligand>
</feature>
<evidence type="ECO:0000256" key="2">
    <source>
        <dbReference type="ARBA" id="ARBA00022801"/>
    </source>
</evidence>
<feature type="binding site" evidence="4">
    <location>
        <position position="275"/>
    </location>
    <ligand>
        <name>pyridoxal 5'-phosphate</name>
        <dbReference type="ChEBI" id="CHEBI:597326"/>
    </ligand>
</feature>
<dbReference type="GO" id="GO:0009435">
    <property type="term" value="P:NAD+ biosynthetic process"/>
    <property type="evidence" value="ECO:0007669"/>
    <property type="project" value="UniProtKB-UniRule"/>
</dbReference>
<evidence type="ECO:0000313" key="7">
    <source>
        <dbReference type="EMBL" id="PKR82006.1"/>
    </source>
</evidence>
<feature type="binding site" evidence="4">
    <location>
        <position position="303"/>
    </location>
    <ligand>
        <name>pyridoxal 5'-phosphate</name>
        <dbReference type="ChEBI" id="CHEBI:597326"/>
    </ligand>
</feature>
<organism evidence="7 8">
    <name type="scientific">Brumimicrobium salinarum</name>
    <dbReference type="NCBI Taxonomy" id="2058658"/>
    <lineage>
        <taxon>Bacteria</taxon>
        <taxon>Pseudomonadati</taxon>
        <taxon>Bacteroidota</taxon>
        <taxon>Flavobacteriia</taxon>
        <taxon>Flavobacteriales</taxon>
        <taxon>Crocinitomicaceae</taxon>
        <taxon>Brumimicrobium</taxon>
    </lineage>
</organism>
<comment type="cofactor">
    <cofactor evidence="4 6">
        <name>pyridoxal 5'-phosphate</name>
        <dbReference type="ChEBI" id="CHEBI:597326"/>
    </cofactor>
</comment>
<comment type="caution">
    <text evidence="7">The sequence shown here is derived from an EMBL/GenBank/DDBJ whole genome shotgun (WGS) entry which is preliminary data.</text>
</comment>
<dbReference type="UniPathway" id="UPA00253">
    <property type="reaction ID" value="UER00329"/>
</dbReference>
<dbReference type="InterPro" id="IPR015422">
    <property type="entry name" value="PyrdxlP-dep_Trfase_small"/>
</dbReference>
<keyword evidence="3 4" id="KW-0663">Pyridoxal phosphate</keyword>
<keyword evidence="1 4" id="KW-0662">Pyridine nucleotide biosynthesis</keyword>
<comment type="similarity">
    <text evidence="4 6">Belongs to the kynureninase family.</text>
</comment>
<comment type="catalytic activity">
    <reaction evidence="4 6">
        <text>L-kynurenine + H2O = anthranilate + L-alanine + H(+)</text>
        <dbReference type="Rhea" id="RHEA:16813"/>
        <dbReference type="ChEBI" id="CHEBI:15377"/>
        <dbReference type="ChEBI" id="CHEBI:15378"/>
        <dbReference type="ChEBI" id="CHEBI:16567"/>
        <dbReference type="ChEBI" id="CHEBI:57959"/>
        <dbReference type="ChEBI" id="CHEBI:57972"/>
        <dbReference type="EC" id="3.7.1.3"/>
    </reaction>
</comment>
<comment type="caution">
    <text evidence="4">Lacks conserved residue(s) required for the propagation of feature annotation.</text>
</comment>
<feature type="binding site" evidence="4">
    <location>
        <position position="106"/>
    </location>
    <ligand>
        <name>pyridoxal 5'-phosphate</name>
        <dbReference type="ChEBI" id="CHEBI:597326"/>
    </ligand>
</feature>
<protein>
    <recommendedName>
        <fullName evidence="4 5">Kynureninase</fullName>
        <ecNumber evidence="4 5">3.7.1.3</ecNumber>
    </recommendedName>
    <alternativeName>
        <fullName evidence="4">L-kynurenine hydrolase</fullName>
    </alternativeName>
</protein>
<dbReference type="GO" id="GO:0097053">
    <property type="term" value="P:L-kynurenine catabolic process"/>
    <property type="evidence" value="ECO:0007669"/>
    <property type="project" value="UniProtKB-UniRule"/>
</dbReference>
<evidence type="ECO:0000256" key="3">
    <source>
        <dbReference type="ARBA" id="ARBA00022898"/>
    </source>
</evidence>
<keyword evidence="8" id="KW-1185">Reference proteome</keyword>
<sequence>MSKYKNTLAFAQEKDQFDPLRKWRDEFLIPDFHEKPVVYFTGNSLGLQPKRTQEYIQQELNDWAKWGVEGHFDAKNPWFSYHELLTEKAAKIVGATNKEVVITHSLTTNLHLLMVSFYRPKGKRIKILCEGKAFPSDQYALQSQAKHHGYSIDEAIVEVFPREGEHLLRNEDIVSKIEELGDELAMVMIGGLNYYTGQLLDMKSITEAGHKVGAKVGFDLAHAAGNVELSLHDWNVDFAAWCTYKYMNSSPGGVAGLFVHEKHVTNDDLPRFAGWWGHNKEKRFKMEPEFQPIQSAESWQLSNAPVLGMAAHKASLDIFDEVGMAAISKKREDITAYLEFVINEVSKASENADFEIITPKNPKERGSQLSILAHGQGKDLFDAMAKEGVVADWREPNVIRIAPVPLYNSYEDVYRFSEILKNAIQ</sequence>
<dbReference type="GO" id="GO:0043420">
    <property type="term" value="P:anthranilate metabolic process"/>
    <property type="evidence" value="ECO:0007669"/>
    <property type="project" value="TreeGrafter"/>
</dbReference>
<comment type="catalytic activity">
    <reaction evidence="6">
        <text>3-hydroxy-L-kynurenine + H2O = 3-hydroxyanthranilate + L-alanine + H(+)</text>
        <dbReference type="Rhea" id="RHEA:25143"/>
        <dbReference type="ChEBI" id="CHEBI:15377"/>
        <dbReference type="ChEBI" id="CHEBI:15378"/>
        <dbReference type="ChEBI" id="CHEBI:36559"/>
        <dbReference type="ChEBI" id="CHEBI:57972"/>
        <dbReference type="ChEBI" id="CHEBI:58125"/>
        <dbReference type="EC" id="3.7.1.3"/>
    </reaction>
</comment>
<comment type="function">
    <text evidence="4 6">Catalyzes the cleavage of L-kynurenine (L-Kyn) and L-3-hydroxykynurenine (L-3OHKyn) into anthranilic acid (AA) and 3-hydroxyanthranilic acid (3-OHAA), respectively.</text>
</comment>
<accession>A0A2I0R603</accession>
<gene>
    <name evidence="4 7" type="primary">kynU</name>
    <name evidence="7" type="ORF">CW751_01320</name>
</gene>
<dbReference type="InterPro" id="IPR010111">
    <property type="entry name" value="Kynureninase"/>
</dbReference>
<name>A0A2I0R603_9FLAO</name>
<dbReference type="RefSeq" id="WP_101333152.1">
    <property type="nucleotide sequence ID" value="NZ_PJNI01000001.1"/>
</dbReference>
<comment type="pathway">
    <text evidence="4 6">Cofactor biosynthesis; NAD(+) biosynthesis; quinolinate from L-kynurenine: step 2/3.</text>
</comment>
<dbReference type="EC" id="3.7.1.3" evidence="4 5"/>
<dbReference type="Pfam" id="PF22580">
    <property type="entry name" value="KYNU_C"/>
    <property type="match status" value="1"/>
</dbReference>
<dbReference type="AlphaFoldDB" id="A0A2I0R603"/>
<comment type="pathway">
    <text evidence="4 6">Amino-acid degradation; L-kynurenine degradation; L-alanine and anthranilate from L-kynurenine: step 1/1.</text>
</comment>
<evidence type="ECO:0000256" key="4">
    <source>
        <dbReference type="HAMAP-Rule" id="MF_01970"/>
    </source>
</evidence>
<dbReference type="NCBIfam" id="TIGR01814">
    <property type="entry name" value="kynureninase"/>
    <property type="match status" value="1"/>
</dbReference>
<evidence type="ECO:0000256" key="5">
    <source>
        <dbReference type="NCBIfam" id="TIGR01814"/>
    </source>
</evidence>
<dbReference type="PANTHER" id="PTHR14084:SF0">
    <property type="entry name" value="KYNURENINASE"/>
    <property type="match status" value="1"/>
</dbReference>